<dbReference type="SMART" id="SM00881">
    <property type="entry name" value="CoA_binding"/>
    <property type="match status" value="1"/>
</dbReference>
<gene>
    <name evidence="4" type="ORF">NEA10_15995</name>
</gene>
<dbReference type="EMBL" id="CP098611">
    <property type="protein sequence ID" value="USR90328.1"/>
    <property type="molecule type" value="Genomic_DNA"/>
</dbReference>
<dbReference type="InterPro" id="IPR005811">
    <property type="entry name" value="SUCC_ACL_C"/>
</dbReference>
<sequence length="310" mass="32305">MQFTADTNVLIHGIAEPLAATHSILMKAYGTQVVAGVSPGLGGSERDGIPVYDLVEVAMKEVGPIDTAVIFVKPYLVLDAALEAIAAGIRRLAIVTEGMPPMDMVTLIRKADSTETLVIGPSSPGLIIPGEILLGTHPAEFYSPGSVGLISRCGTLTYEIALSLTEAGLGQSIGVSIGGDGILGSSFAQWLQILDEDDRTEVIVIVGEIGGSGEEAAAEYVAEAIDKPVIAYVAGRHVPKGRRLGHAGAIAANLSYKTEKKLKQAGDTALFDLNIGTAEHKIEAFKKAGIPVAERPSEISELVKQALKSG</sequence>
<dbReference type="InterPro" id="IPR036291">
    <property type="entry name" value="NAD(P)-bd_dom_sf"/>
</dbReference>
<dbReference type="Proteomes" id="UP001056708">
    <property type="component" value="Chromosome"/>
</dbReference>
<dbReference type="SUPFAM" id="SSF52210">
    <property type="entry name" value="Succinyl-CoA synthetase domains"/>
    <property type="match status" value="1"/>
</dbReference>
<protein>
    <submittedName>
        <fullName evidence="4">CoA-binding protein</fullName>
    </submittedName>
</protein>
<dbReference type="Gene3D" id="3.40.50.720">
    <property type="entry name" value="NAD(P)-binding Rossmann-like Domain"/>
    <property type="match status" value="1"/>
</dbReference>
<dbReference type="PRINTS" id="PR01798">
    <property type="entry name" value="SCOASYNTHASE"/>
</dbReference>
<evidence type="ECO:0000259" key="3">
    <source>
        <dbReference type="SMART" id="SM00881"/>
    </source>
</evidence>
<evidence type="ECO:0000256" key="1">
    <source>
        <dbReference type="ARBA" id="ARBA00022598"/>
    </source>
</evidence>
<keyword evidence="1" id="KW-0436">Ligase</keyword>
<keyword evidence="5" id="KW-1185">Reference proteome</keyword>
<accession>A0ABY5AM95</accession>
<dbReference type="Pfam" id="PF02629">
    <property type="entry name" value="CoA_binding"/>
    <property type="match status" value="1"/>
</dbReference>
<dbReference type="RefSeq" id="WP_252662361.1">
    <property type="nucleotide sequence ID" value="NZ_CP098611.1"/>
</dbReference>
<feature type="domain" description="CoA-binding" evidence="3">
    <location>
        <begin position="3"/>
        <end position="99"/>
    </location>
</feature>
<dbReference type="PANTHER" id="PTHR11117">
    <property type="entry name" value="SUCCINYL-COA LIGASE SUBUNIT ALPHA"/>
    <property type="match status" value="1"/>
</dbReference>
<dbReference type="Pfam" id="PF00549">
    <property type="entry name" value="Ligase_CoA"/>
    <property type="match status" value="1"/>
</dbReference>
<evidence type="ECO:0000313" key="5">
    <source>
        <dbReference type="Proteomes" id="UP001056708"/>
    </source>
</evidence>
<proteinExistence type="predicted"/>
<keyword evidence="2" id="KW-0547">Nucleotide-binding</keyword>
<organism evidence="4 5">
    <name type="scientific">Phormidium yuhuli AB48</name>
    <dbReference type="NCBI Taxonomy" id="2940671"/>
    <lineage>
        <taxon>Bacteria</taxon>
        <taxon>Bacillati</taxon>
        <taxon>Cyanobacteriota</taxon>
        <taxon>Cyanophyceae</taxon>
        <taxon>Oscillatoriophycideae</taxon>
        <taxon>Oscillatoriales</taxon>
        <taxon>Oscillatoriaceae</taxon>
        <taxon>Phormidium</taxon>
        <taxon>Phormidium yuhuli</taxon>
    </lineage>
</organism>
<dbReference type="Gene3D" id="3.40.50.261">
    <property type="entry name" value="Succinyl-CoA synthetase domains"/>
    <property type="match status" value="1"/>
</dbReference>
<dbReference type="InterPro" id="IPR003781">
    <property type="entry name" value="CoA-bd"/>
</dbReference>
<dbReference type="PIRSF" id="PIRSF001553">
    <property type="entry name" value="SucCS_alpha"/>
    <property type="match status" value="1"/>
</dbReference>
<reference evidence="4" key="1">
    <citation type="submission" date="2022-06" db="EMBL/GenBank/DDBJ databases">
        <title>Genome sequence of Phormidium yuhuli AB48 isolated from an industrial photobioreactor environment.</title>
        <authorList>
            <person name="Qiu Y."/>
            <person name="Noonan A.J.C."/>
            <person name="Dofher K."/>
            <person name="Koch M."/>
            <person name="Kieft B."/>
            <person name="Lin X."/>
            <person name="Ziels R.M."/>
            <person name="Hallam S.J."/>
        </authorList>
    </citation>
    <scope>NUCLEOTIDE SEQUENCE</scope>
    <source>
        <strain evidence="4">AB48</strain>
    </source>
</reference>
<dbReference type="InterPro" id="IPR005810">
    <property type="entry name" value="CoA_lig_alpha"/>
</dbReference>
<dbReference type="SUPFAM" id="SSF51735">
    <property type="entry name" value="NAD(P)-binding Rossmann-fold domains"/>
    <property type="match status" value="1"/>
</dbReference>
<name>A0ABY5AM95_9CYAN</name>
<dbReference type="InterPro" id="IPR016102">
    <property type="entry name" value="Succinyl-CoA_synth-like"/>
</dbReference>
<evidence type="ECO:0000256" key="2">
    <source>
        <dbReference type="ARBA" id="ARBA00022741"/>
    </source>
</evidence>
<dbReference type="PANTHER" id="PTHR11117:SF2">
    <property type="entry name" value="SUCCINATE--COA LIGASE [ADP_GDP-FORMING] SUBUNIT ALPHA, MITOCHONDRIAL"/>
    <property type="match status" value="1"/>
</dbReference>
<evidence type="ECO:0000313" key="4">
    <source>
        <dbReference type="EMBL" id="USR90328.1"/>
    </source>
</evidence>